<evidence type="ECO:0000313" key="3">
    <source>
        <dbReference type="Proteomes" id="UP001259347"/>
    </source>
</evidence>
<reference evidence="2 3" key="1">
    <citation type="submission" date="2023-07" db="EMBL/GenBank/DDBJ databases">
        <title>Sorghum-associated microbial communities from plants grown in Nebraska, USA.</title>
        <authorList>
            <person name="Schachtman D."/>
        </authorList>
    </citation>
    <scope>NUCLEOTIDE SEQUENCE [LARGE SCALE GENOMIC DNA]</scope>
    <source>
        <strain evidence="2 3">2980</strain>
    </source>
</reference>
<keyword evidence="3" id="KW-1185">Reference proteome</keyword>
<sequence length="52" mass="5751">MFIVILIAAVAIWGGVATIVELRRDGHRAIPTDWARLPGDPAGRGQRRRTRS</sequence>
<proteinExistence type="predicted"/>
<protein>
    <recommendedName>
        <fullName evidence="4">Methionine/alanine import family NSS transporter small subunit</fullName>
    </recommendedName>
</protein>
<feature type="region of interest" description="Disordered" evidence="1">
    <location>
        <begin position="33"/>
        <end position="52"/>
    </location>
</feature>
<dbReference type="EMBL" id="JAVDUM010000006">
    <property type="protein sequence ID" value="MDR6867035.1"/>
    <property type="molecule type" value="Genomic_DNA"/>
</dbReference>
<dbReference type="Proteomes" id="UP001259347">
    <property type="component" value="Unassembled WGS sequence"/>
</dbReference>
<gene>
    <name evidence="2" type="ORF">J2Y69_001634</name>
</gene>
<evidence type="ECO:0008006" key="4">
    <source>
        <dbReference type="Google" id="ProtNLM"/>
    </source>
</evidence>
<accession>A0ABU1SBP7</accession>
<comment type="caution">
    <text evidence="2">The sequence shown here is derived from an EMBL/GenBank/DDBJ whole genome shotgun (WGS) entry which is preliminary data.</text>
</comment>
<evidence type="ECO:0000256" key="1">
    <source>
        <dbReference type="SAM" id="MobiDB-lite"/>
    </source>
</evidence>
<dbReference type="RefSeq" id="WP_310019413.1">
    <property type="nucleotide sequence ID" value="NZ_JAVDUM010000006.1"/>
</dbReference>
<organism evidence="2 3">
    <name type="scientific">Microbacterium resistens</name>
    <dbReference type="NCBI Taxonomy" id="156977"/>
    <lineage>
        <taxon>Bacteria</taxon>
        <taxon>Bacillati</taxon>
        <taxon>Actinomycetota</taxon>
        <taxon>Actinomycetes</taxon>
        <taxon>Micrococcales</taxon>
        <taxon>Microbacteriaceae</taxon>
        <taxon>Microbacterium</taxon>
    </lineage>
</organism>
<evidence type="ECO:0000313" key="2">
    <source>
        <dbReference type="EMBL" id="MDR6867035.1"/>
    </source>
</evidence>
<name>A0ABU1SBP7_9MICO</name>